<proteinExistence type="predicted"/>
<gene>
    <name evidence="2" type="ORF">DIATSA_LOCUS12720</name>
</gene>
<dbReference type="AlphaFoldDB" id="A0A9N9RF68"/>
<sequence>MMIICRAYYALVLFTREQLTVTQRELKKMRDEYADTVPRRDYDCLMGQLQDQTQLADSMREELNALKDIHKRTLNSKKSVEEELFEIQERCSELERAGTPRPQWELCADFIGGGRDRFMKFIHFPRLS</sequence>
<reference evidence="2" key="2">
    <citation type="submission" date="2022-10" db="EMBL/GenBank/DDBJ databases">
        <authorList>
            <consortium name="ENA_rothamsted_submissions"/>
            <consortium name="culmorum"/>
            <person name="King R."/>
        </authorList>
    </citation>
    <scope>NUCLEOTIDE SEQUENCE</scope>
</reference>
<evidence type="ECO:0000313" key="3">
    <source>
        <dbReference type="Proteomes" id="UP001153714"/>
    </source>
</evidence>
<name>A0A9N9RF68_9NEOP</name>
<dbReference type="OrthoDB" id="261426at2759"/>
<evidence type="ECO:0000256" key="1">
    <source>
        <dbReference type="SAM" id="Coils"/>
    </source>
</evidence>
<keyword evidence="3" id="KW-1185">Reference proteome</keyword>
<keyword evidence="1" id="KW-0175">Coiled coil</keyword>
<evidence type="ECO:0000313" key="2">
    <source>
        <dbReference type="EMBL" id="CAG9795455.1"/>
    </source>
</evidence>
<dbReference type="Proteomes" id="UP001153714">
    <property type="component" value="Chromosome 8"/>
</dbReference>
<feature type="coiled-coil region" evidence="1">
    <location>
        <begin position="49"/>
        <end position="97"/>
    </location>
</feature>
<protein>
    <submittedName>
        <fullName evidence="2">Uncharacterized protein</fullName>
    </submittedName>
</protein>
<organism evidence="2 3">
    <name type="scientific">Diatraea saccharalis</name>
    <name type="common">sugarcane borer</name>
    <dbReference type="NCBI Taxonomy" id="40085"/>
    <lineage>
        <taxon>Eukaryota</taxon>
        <taxon>Metazoa</taxon>
        <taxon>Ecdysozoa</taxon>
        <taxon>Arthropoda</taxon>
        <taxon>Hexapoda</taxon>
        <taxon>Insecta</taxon>
        <taxon>Pterygota</taxon>
        <taxon>Neoptera</taxon>
        <taxon>Endopterygota</taxon>
        <taxon>Lepidoptera</taxon>
        <taxon>Glossata</taxon>
        <taxon>Ditrysia</taxon>
        <taxon>Pyraloidea</taxon>
        <taxon>Crambidae</taxon>
        <taxon>Crambinae</taxon>
        <taxon>Diatraea</taxon>
    </lineage>
</organism>
<accession>A0A9N9RF68</accession>
<reference evidence="2" key="1">
    <citation type="submission" date="2021-12" db="EMBL/GenBank/DDBJ databases">
        <authorList>
            <person name="King R."/>
        </authorList>
    </citation>
    <scope>NUCLEOTIDE SEQUENCE</scope>
</reference>
<dbReference type="EMBL" id="OU893339">
    <property type="protein sequence ID" value="CAG9795455.1"/>
    <property type="molecule type" value="Genomic_DNA"/>
</dbReference>